<feature type="compositionally biased region" description="Acidic residues" evidence="1">
    <location>
        <begin position="7"/>
        <end position="21"/>
    </location>
</feature>
<dbReference type="EMBL" id="JAFEMO010000001">
    <property type="protein sequence ID" value="KAH7576508.1"/>
    <property type="molecule type" value="Genomic_DNA"/>
</dbReference>
<reference evidence="2 3" key="1">
    <citation type="submission" date="2021-02" db="EMBL/GenBank/DDBJ databases">
        <title>Plant Genome Project.</title>
        <authorList>
            <person name="Zhang R.-G."/>
        </authorList>
    </citation>
    <scope>NUCLEOTIDE SEQUENCE [LARGE SCALE GENOMIC DNA]</scope>
    <source>
        <tissue evidence="2">Leaves</tissue>
    </source>
</reference>
<gene>
    <name evidence="2" type="ORF">JRO89_XS01G0089100</name>
</gene>
<evidence type="ECO:0000256" key="1">
    <source>
        <dbReference type="SAM" id="MobiDB-lite"/>
    </source>
</evidence>
<evidence type="ECO:0000313" key="2">
    <source>
        <dbReference type="EMBL" id="KAH7576508.1"/>
    </source>
</evidence>
<feature type="region of interest" description="Disordered" evidence="1">
    <location>
        <begin position="1"/>
        <end position="30"/>
    </location>
</feature>
<sequence length="119" mass="13941">MIQASFEESDEDEDMEIEGEPENQPQEDTPAISLHVRAPKTANMGSLFVIRWWCWLILAVYDMVLDTQWLRTLGPIQEAEIIQNLLHSYEKIINELECLPPTRSRDHRITLLPRQGRLR</sequence>
<dbReference type="Proteomes" id="UP000827721">
    <property type="component" value="Unassembled WGS sequence"/>
</dbReference>
<organism evidence="2 3">
    <name type="scientific">Xanthoceras sorbifolium</name>
    <dbReference type="NCBI Taxonomy" id="99658"/>
    <lineage>
        <taxon>Eukaryota</taxon>
        <taxon>Viridiplantae</taxon>
        <taxon>Streptophyta</taxon>
        <taxon>Embryophyta</taxon>
        <taxon>Tracheophyta</taxon>
        <taxon>Spermatophyta</taxon>
        <taxon>Magnoliopsida</taxon>
        <taxon>eudicotyledons</taxon>
        <taxon>Gunneridae</taxon>
        <taxon>Pentapetalae</taxon>
        <taxon>rosids</taxon>
        <taxon>malvids</taxon>
        <taxon>Sapindales</taxon>
        <taxon>Sapindaceae</taxon>
        <taxon>Xanthoceroideae</taxon>
        <taxon>Xanthoceras</taxon>
    </lineage>
</organism>
<proteinExistence type="predicted"/>
<evidence type="ECO:0000313" key="3">
    <source>
        <dbReference type="Proteomes" id="UP000827721"/>
    </source>
</evidence>
<keyword evidence="3" id="KW-1185">Reference proteome</keyword>
<comment type="caution">
    <text evidence="2">The sequence shown here is derived from an EMBL/GenBank/DDBJ whole genome shotgun (WGS) entry which is preliminary data.</text>
</comment>
<protein>
    <submittedName>
        <fullName evidence="2">Uncharacterized protein</fullName>
    </submittedName>
</protein>
<accession>A0ABQ8IIM5</accession>
<name>A0ABQ8IIM5_9ROSI</name>